<protein>
    <submittedName>
        <fullName evidence="9">Sugar transferase</fullName>
    </submittedName>
</protein>
<evidence type="ECO:0000313" key="9">
    <source>
        <dbReference type="EMBL" id="AUS07225.1"/>
    </source>
</evidence>
<keyword evidence="3 9" id="KW-0808">Transferase</keyword>
<dbReference type="OrthoDB" id="9808602at2"/>
<evidence type="ECO:0000256" key="7">
    <source>
        <dbReference type="SAM" id="Phobius"/>
    </source>
</evidence>
<dbReference type="RefSeq" id="WP_102997099.1">
    <property type="nucleotide sequence ID" value="NZ_CP025938.1"/>
</dbReference>
<dbReference type="GO" id="GO:0016780">
    <property type="term" value="F:phosphotransferase activity, for other substituted phosphate groups"/>
    <property type="evidence" value="ECO:0007669"/>
    <property type="project" value="TreeGrafter"/>
</dbReference>
<evidence type="ECO:0000313" key="10">
    <source>
        <dbReference type="Proteomes" id="UP000236592"/>
    </source>
</evidence>
<evidence type="ECO:0000256" key="2">
    <source>
        <dbReference type="ARBA" id="ARBA00006464"/>
    </source>
</evidence>
<dbReference type="PANTHER" id="PTHR30576">
    <property type="entry name" value="COLANIC BIOSYNTHESIS UDP-GLUCOSE LIPID CARRIER TRANSFERASE"/>
    <property type="match status" value="1"/>
</dbReference>
<accession>A0A2I7SMU0</accession>
<feature type="transmembrane region" description="Helical" evidence="7">
    <location>
        <begin position="112"/>
        <end position="134"/>
    </location>
</feature>
<keyword evidence="10" id="KW-1185">Reference proteome</keyword>
<feature type="transmembrane region" description="Helical" evidence="7">
    <location>
        <begin position="279"/>
        <end position="306"/>
    </location>
</feature>
<name>A0A2I7SMU0_9FLAO</name>
<dbReference type="InterPro" id="IPR003362">
    <property type="entry name" value="Bact_transf"/>
</dbReference>
<comment type="subcellular location">
    <subcellularLocation>
        <location evidence="1">Membrane</location>
        <topology evidence="1">Multi-pass membrane protein</topology>
    </subcellularLocation>
</comment>
<dbReference type="InterPro" id="IPR017475">
    <property type="entry name" value="EPS_sugar_tfrase"/>
</dbReference>
<gene>
    <name evidence="9" type="ORF">C1A40_00800</name>
</gene>
<dbReference type="Pfam" id="PF02397">
    <property type="entry name" value="Bac_transf"/>
    <property type="match status" value="1"/>
</dbReference>
<keyword evidence="4 7" id="KW-0812">Transmembrane</keyword>
<dbReference type="PANTHER" id="PTHR30576:SF0">
    <property type="entry name" value="UNDECAPRENYL-PHOSPHATE N-ACETYLGALACTOSAMINYL 1-PHOSPHATE TRANSFERASE-RELATED"/>
    <property type="match status" value="1"/>
</dbReference>
<feature type="transmembrane region" description="Helical" evidence="7">
    <location>
        <begin position="80"/>
        <end position="100"/>
    </location>
</feature>
<dbReference type="EMBL" id="CP025938">
    <property type="protein sequence ID" value="AUS07225.1"/>
    <property type="molecule type" value="Genomic_DNA"/>
</dbReference>
<keyword evidence="5 7" id="KW-1133">Transmembrane helix</keyword>
<evidence type="ECO:0000256" key="3">
    <source>
        <dbReference type="ARBA" id="ARBA00022679"/>
    </source>
</evidence>
<dbReference type="NCBIfam" id="TIGR03025">
    <property type="entry name" value="EPS_sugtrans"/>
    <property type="match status" value="1"/>
</dbReference>
<dbReference type="Proteomes" id="UP000236592">
    <property type="component" value="Chromosome"/>
</dbReference>
<keyword evidence="6 7" id="KW-0472">Membrane</keyword>
<dbReference type="KEGG" id="taj:C1A40_00800"/>
<organism evidence="9 10">
    <name type="scientific">Pseudotamlana carrageenivorans</name>
    <dbReference type="NCBI Taxonomy" id="2069432"/>
    <lineage>
        <taxon>Bacteria</taxon>
        <taxon>Pseudomonadati</taxon>
        <taxon>Bacteroidota</taxon>
        <taxon>Flavobacteriia</taxon>
        <taxon>Flavobacteriales</taxon>
        <taxon>Flavobacteriaceae</taxon>
        <taxon>Pseudotamlana</taxon>
    </lineage>
</organism>
<dbReference type="AlphaFoldDB" id="A0A2I7SMU0"/>
<dbReference type="Gene3D" id="3.40.50.720">
    <property type="entry name" value="NAD(P)-binding Rossmann-like Domain"/>
    <property type="match status" value="1"/>
</dbReference>
<evidence type="ECO:0000256" key="5">
    <source>
        <dbReference type="ARBA" id="ARBA00022989"/>
    </source>
</evidence>
<feature type="domain" description="Bacterial sugar transferase" evidence="8">
    <location>
        <begin position="277"/>
        <end position="459"/>
    </location>
</feature>
<sequence length="464" mass="54128">MVKSNLHFNVSERKILLRCFDLLSVLLVLYFVGRIFHFDYFTISNQNWTWVFVLVLYLSVFGSIFELYDLQKSSKMERISFGIIMTGSVTVLFYLLTPFYTPVLPGNRLQIIYFYFAILLALFIWRFAYITFIASPRFHKKVLIIGEGSMIENIVDAFNETDPNYKIVAFVNCEASQEMSHVKLDGITEYQPKDIEDIISKEGISEVVVASYNSETITSETYVTLIKLLEAGFPINEYTNVYEEMTERVPVQFVGKDFYKYFPFSRNNKNKLYLFFRRVFDLILASCGLLIGICLLPIVLIGNLLANRGPLFYTQERVGKNGKLFKIIKYRTMIKNAETTKAIWATKNDRRITPFGKFMRHTRLDEFPQFLNVLKGEMSFIGPRPEREVFVKELSKELPFYETRHIVKPGLTGWAQVKTRYASSVDDSLLKLQYDLYYIKHRGFFLDIIILVKSMSTVIFLRGQ</sequence>
<evidence type="ECO:0000256" key="1">
    <source>
        <dbReference type="ARBA" id="ARBA00004141"/>
    </source>
</evidence>
<proteinExistence type="inferred from homology"/>
<feature type="transmembrane region" description="Helical" evidence="7">
    <location>
        <begin position="15"/>
        <end position="36"/>
    </location>
</feature>
<evidence type="ECO:0000256" key="6">
    <source>
        <dbReference type="ARBA" id="ARBA00023136"/>
    </source>
</evidence>
<reference evidence="10" key="1">
    <citation type="submission" date="2018-01" db="EMBL/GenBank/DDBJ databases">
        <title>Complete genome of Tamlana sp. UJ94.</title>
        <authorList>
            <person name="Jung J."/>
            <person name="Chung D."/>
            <person name="Bae S.S."/>
            <person name="Baek K."/>
        </authorList>
    </citation>
    <scope>NUCLEOTIDE SEQUENCE [LARGE SCALE GENOMIC DNA]</scope>
    <source>
        <strain evidence="10">UJ94</strain>
    </source>
</reference>
<dbReference type="GO" id="GO:0016020">
    <property type="term" value="C:membrane"/>
    <property type="evidence" value="ECO:0007669"/>
    <property type="project" value="UniProtKB-SubCell"/>
</dbReference>
<feature type="transmembrane region" description="Helical" evidence="7">
    <location>
        <begin position="48"/>
        <end position="68"/>
    </location>
</feature>
<comment type="similarity">
    <text evidence="2">Belongs to the bacterial sugar transferase family.</text>
</comment>
<evidence type="ECO:0000256" key="4">
    <source>
        <dbReference type="ARBA" id="ARBA00022692"/>
    </source>
</evidence>
<evidence type="ECO:0000259" key="8">
    <source>
        <dbReference type="Pfam" id="PF02397"/>
    </source>
</evidence>